<feature type="transmembrane region" description="Helical" evidence="7">
    <location>
        <begin position="280"/>
        <end position="305"/>
    </location>
</feature>
<keyword evidence="2" id="KW-1003">Cell membrane</keyword>
<name>A0A7X0D8G7_9ACTN</name>
<feature type="transmembrane region" description="Helical" evidence="7">
    <location>
        <begin position="332"/>
        <end position="355"/>
    </location>
</feature>
<feature type="transmembrane region" description="Helical" evidence="7">
    <location>
        <begin position="367"/>
        <end position="386"/>
    </location>
</feature>
<dbReference type="EMBL" id="JACHDS010000001">
    <property type="protein sequence ID" value="MBB6174726.1"/>
    <property type="molecule type" value="Genomic_DNA"/>
</dbReference>
<evidence type="ECO:0000256" key="1">
    <source>
        <dbReference type="ARBA" id="ARBA00004651"/>
    </source>
</evidence>
<evidence type="ECO:0000313" key="11">
    <source>
        <dbReference type="Proteomes" id="UP000546642"/>
    </source>
</evidence>
<dbReference type="InterPro" id="IPR025857">
    <property type="entry name" value="MacB_PCD"/>
</dbReference>
<evidence type="ECO:0000256" key="3">
    <source>
        <dbReference type="ARBA" id="ARBA00022692"/>
    </source>
</evidence>
<dbReference type="RefSeq" id="WP_184078937.1">
    <property type="nucleotide sequence ID" value="NZ_JACHDS010000001.1"/>
</dbReference>
<keyword evidence="3 7" id="KW-0812">Transmembrane</keyword>
<comment type="similarity">
    <text evidence="6">Belongs to the ABC-4 integral membrane protein family.</text>
</comment>
<gene>
    <name evidence="10" type="ORF">HNR23_004786</name>
</gene>
<evidence type="ECO:0000256" key="4">
    <source>
        <dbReference type="ARBA" id="ARBA00022989"/>
    </source>
</evidence>
<dbReference type="Pfam" id="PF12704">
    <property type="entry name" value="MacB_PCD"/>
    <property type="match status" value="1"/>
</dbReference>
<keyword evidence="5 7" id="KW-0472">Membrane</keyword>
<sequence length="403" mass="41381">MTRSGGPLPPLPRLSVADLVRIGLGGLRARPTRVVLSALGVAIGIAAMISVVGISESSRSELNSRLDALGTNLLRVGPGENLLGEKAVMPDSAAAMIEHIPPVESAVAVGRVDAAVYRSDLIPEEQTGSIAVLAADLELKERVGLEMAAGEWLNRGNAEYPTVVLGSRAADRLGIGGDGVGQRVWLGDQWFTVIGVLEPVPLAPELETSALIGWPVAESHLGSRGEVSTIYTRVAPGAVEDVRGVLASTANPENPGEVDVSRPSEALEAQQAVDTTLTAMLLGLGGVSLLVGGVGVANTMVISVLERRQEIGLRRALGATRRDIRSQFLTEALLLSLLGGAAGTVLGAGVTATYALSQGWSPTIPPWAVAVGLGATVLIGGIAGLYPAVRASRLAPTEALAAN</sequence>
<evidence type="ECO:0000256" key="6">
    <source>
        <dbReference type="ARBA" id="ARBA00038076"/>
    </source>
</evidence>
<evidence type="ECO:0000256" key="5">
    <source>
        <dbReference type="ARBA" id="ARBA00023136"/>
    </source>
</evidence>
<evidence type="ECO:0000256" key="7">
    <source>
        <dbReference type="SAM" id="Phobius"/>
    </source>
</evidence>
<feature type="domain" description="MacB-like periplasmic core" evidence="9">
    <location>
        <begin position="35"/>
        <end position="239"/>
    </location>
</feature>
<dbReference type="Proteomes" id="UP000546642">
    <property type="component" value="Unassembled WGS sequence"/>
</dbReference>
<proteinExistence type="inferred from homology"/>
<evidence type="ECO:0000313" key="10">
    <source>
        <dbReference type="EMBL" id="MBB6174726.1"/>
    </source>
</evidence>
<comment type="caution">
    <text evidence="10">The sequence shown here is derived from an EMBL/GenBank/DDBJ whole genome shotgun (WGS) entry which is preliminary data.</text>
</comment>
<feature type="domain" description="ABC3 transporter permease C-terminal" evidence="8">
    <location>
        <begin position="285"/>
        <end position="395"/>
    </location>
</feature>
<keyword evidence="11" id="KW-1185">Reference proteome</keyword>
<dbReference type="InterPro" id="IPR003838">
    <property type="entry name" value="ABC3_permease_C"/>
</dbReference>
<dbReference type="PANTHER" id="PTHR30572:SF4">
    <property type="entry name" value="ABC TRANSPORTER PERMEASE YTRF"/>
    <property type="match status" value="1"/>
</dbReference>
<accession>A0A7X0D8G7</accession>
<dbReference type="AlphaFoldDB" id="A0A7X0D8G7"/>
<evidence type="ECO:0000259" key="8">
    <source>
        <dbReference type="Pfam" id="PF02687"/>
    </source>
</evidence>
<comment type="subcellular location">
    <subcellularLocation>
        <location evidence="1">Cell membrane</location>
        <topology evidence="1">Multi-pass membrane protein</topology>
    </subcellularLocation>
</comment>
<keyword evidence="4 7" id="KW-1133">Transmembrane helix</keyword>
<organism evidence="10 11">
    <name type="scientific">Nocardiopsis mwathae</name>
    <dbReference type="NCBI Taxonomy" id="1472723"/>
    <lineage>
        <taxon>Bacteria</taxon>
        <taxon>Bacillati</taxon>
        <taxon>Actinomycetota</taxon>
        <taxon>Actinomycetes</taxon>
        <taxon>Streptosporangiales</taxon>
        <taxon>Nocardiopsidaceae</taxon>
        <taxon>Nocardiopsis</taxon>
    </lineage>
</organism>
<evidence type="ECO:0000259" key="9">
    <source>
        <dbReference type="Pfam" id="PF12704"/>
    </source>
</evidence>
<dbReference type="Pfam" id="PF02687">
    <property type="entry name" value="FtsX"/>
    <property type="match status" value="1"/>
</dbReference>
<dbReference type="PANTHER" id="PTHR30572">
    <property type="entry name" value="MEMBRANE COMPONENT OF TRANSPORTER-RELATED"/>
    <property type="match status" value="1"/>
</dbReference>
<dbReference type="GO" id="GO:0022857">
    <property type="term" value="F:transmembrane transporter activity"/>
    <property type="evidence" value="ECO:0007669"/>
    <property type="project" value="TreeGrafter"/>
</dbReference>
<evidence type="ECO:0000256" key="2">
    <source>
        <dbReference type="ARBA" id="ARBA00022475"/>
    </source>
</evidence>
<dbReference type="GO" id="GO:0005886">
    <property type="term" value="C:plasma membrane"/>
    <property type="evidence" value="ECO:0007669"/>
    <property type="project" value="UniProtKB-SubCell"/>
</dbReference>
<reference evidence="10 11" key="1">
    <citation type="submission" date="2020-08" db="EMBL/GenBank/DDBJ databases">
        <title>Sequencing the genomes of 1000 actinobacteria strains.</title>
        <authorList>
            <person name="Klenk H.-P."/>
        </authorList>
    </citation>
    <scope>NUCLEOTIDE SEQUENCE [LARGE SCALE GENOMIC DNA]</scope>
    <source>
        <strain evidence="10 11">DSM 46659</strain>
    </source>
</reference>
<protein>
    <submittedName>
        <fullName evidence="10">Putative ABC transport system permease protein</fullName>
    </submittedName>
</protein>
<dbReference type="InterPro" id="IPR050250">
    <property type="entry name" value="Macrolide_Exporter_MacB"/>
</dbReference>